<dbReference type="NCBIfam" id="NF007113">
    <property type="entry name" value="PRK09562.1"/>
    <property type="match status" value="1"/>
</dbReference>
<sequence length="257" mass="29673">MNSRANQLKAFDRLLTIMDELRAQCPWDKKQTMESLRHLTIEETYELGDAILDNNLDEVKKELGDVLLHIVFYAKIGSETKAFDIADVCNSICEKLISRHPHIYGDIKVENEDDVKRNWENLKLKEGKTSVLEGVPKSLPALVKANRIQEKVAGVGFDWEAPNQVWEKVEEELNEFKAEVNLGNQDKMESEFGDVLFSMVNYARFLNINPENALERTNKKFSKRFQYLEAKAKSLNKPLKDMTLAEMDVFWEEAKSL</sequence>
<name>A0AA97EJX1_9FLAO</name>
<dbReference type="GO" id="GO:0006203">
    <property type="term" value="P:dGTP catabolic process"/>
    <property type="evidence" value="ECO:0007669"/>
    <property type="project" value="TreeGrafter"/>
</dbReference>
<dbReference type="AlphaFoldDB" id="A0AA97EJX1"/>
<dbReference type="FunFam" id="1.10.287.1080:FF:000001">
    <property type="entry name" value="Nucleoside triphosphate pyrophosphohydrolase"/>
    <property type="match status" value="1"/>
</dbReference>
<dbReference type="GO" id="GO:0047693">
    <property type="term" value="F:ATP diphosphatase activity"/>
    <property type="evidence" value="ECO:0007669"/>
    <property type="project" value="UniProtKB-EC"/>
</dbReference>
<dbReference type="InterPro" id="IPR004518">
    <property type="entry name" value="MazG-like_dom"/>
</dbReference>
<protein>
    <recommendedName>
        <fullName evidence="4">Nucleoside triphosphate pyrophosphohydrolase</fullName>
        <ecNumber evidence="3">3.6.1.8</ecNumber>
    </recommendedName>
</protein>
<dbReference type="GO" id="GO:0046052">
    <property type="term" value="P:UTP catabolic process"/>
    <property type="evidence" value="ECO:0007669"/>
    <property type="project" value="TreeGrafter"/>
</dbReference>
<dbReference type="Pfam" id="PF03819">
    <property type="entry name" value="MazG"/>
    <property type="match status" value="2"/>
</dbReference>
<dbReference type="Proteomes" id="UP001302486">
    <property type="component" value="Chromosome"/>
</dbReference>
<dbReference type="GO" id="GO:0046047">
    <property type="term" value="P:TTP catabolic process"/>
    <property type="evidence" value="ECO:0007669"/>
    <property type="project" value="TreeGrafter"/>
</dbReference>
<evidence type="ECO:0000313" key="6">
    <source>
        <dbReference type="EMBL" id="WOD42612.1"/>
    </source>
</evidence>
<dbReference type="RefSeq" id="WP_316982341.1">
    <property type="nucleotide sequence ID" value="NZ_CP136521.1"/>
</dbReference>
<keyword evidence="6" id="KW-0378">Hydrolase</keyword>
<dbReference type="PANTHER" id="PTHR30522:SF0">
    <property type="entry name" value="NUCLEOSIDE TRIPHOSPHATE PYROPHOSPHOHYDROLASE"/>
    <property type="match status" value="1"/>
</dbReference>
<feature type="domain" description="NTP pyrophosphohydrolase MazG-like" evidence="5">
    <location>
        <begin position="31"/>
        <end position="103"/>
    </location>
</feature>
<gene>
    <name evidence="6" type="primary">mazG</name>
    <name evidence="6" type="ORF">RNZ46_11500</name>
</gene>
<evidence type="ECO:0000256" key="4">
    <source>
        <dbReference type="ARBA" id="ARBA00074799"/>
    </source>
</evidence>
<evidence type="ECO:0000256" key="3">
    <source>
        <dbReference type="ARBA" id="ARBA00066372"/>
    </source>
</evidence>
<dbReference type="GO" id="GO:0046076">
    <property type="term" value="P:dTTP catabolic process"/>
    <property type="evidence" value="ECO:0007669"/>
    <property type="project" value="TreeGrafter"/>
</dbReference>
<dbReference type="InterPro" id="IPR048011">
    <property type="entry name" value="NTP-PPase_MazG-like_C"/>
</dbReference>
<dbReference type="InterPro" id="IPR011551">
    <property type="entry name" value="NTP_PyrPHydrolase_MazG"/>
</dbReference>
<comment type="similarity">
    <text evidence="2">Belongs to the nucleoside triphosphate pyrophosphohydrolase family.</text>
</comment>
<evidence type="ECO:0000259" key="5">
    <source>
        <dbReference type="Pfam" id="PF03819"/>
    </source>
</evidence>
<evidence type="ECO:0000256" key="2">
    <source>
        <dbReference type="ARBA" id="ARBA00061115"/>
    </source>
</evidence>
<dbReference type="FunFam" id="1.10.287.1080:FF:000003">
    <property type="entry name" value="Nucleoside triphosphate pyrophosphohydrolase"/>
    <property type="match status" value="1"/>
</dbReference>
<dbReference type="Gene3D" id="1.10.287.1080">
    <property type="entry name" value="MazG-like"/>
    <property type="match status" value="2"/>
</dbReference>
<dbReference type="KEGG" id="hws:RNZ46_11500"/>
<proteinExistence type="inferred from homology"/>
<comment type="catalytic activity">
    <reaction evidence="1">
        <text>ATP + H2O = AMP + diphosphate + H(+)</text>
        <dbReference type="Rhea" id="RHEA:14245"/>
        <dbReference type="ChEBI" id="CHEBI:15377"/>
        <dbReference type="ChEBI" id="CHEBI:15378"/>
        <dbReference type="ChEBI" id="CHEBI:30616"/>
        <dbReference type="ChEBI" id="CHEBI:33019"/>
        <dbReference type="ChEBI" id="CHEBI:456215"/>
        <dbReference type="EC" id="3.6.1.8"/>
    </reaction>
</comment>
<dbReference type="NCBIfam" id="TIGR00444">
    <property type="entry name" value="mazG"/>
    <property type="match status" value="1"/>
</dbReference>
<organism evidence="6 7">
    <name type="scientific">Hwangdonia lutea</name>
    <dbReference type="NCBI Taxonomy" id="3075823"/>
    <lineage>
        <taxon>Bacteria</taxon>
        <taxon>Pseudomonadati</taxon>
        <taxon>Bacteroidota</taxon>
        <taxon>Flavobacteriia</taxon>
        <taxon>Flavobacteriales</taxon>
        <taxon>Flavobacteriaceae</taxon>
        <taxon>Hwangdonia</taxon>
    </lineage>
</organism>
<dbReference type="InterPro" id="IPR048015">
    <property type="entry name" value="NTP-PPase_MazG-like_N"/>
</dbReference>
<dbReference type="GO" id="GO:0006950">
    <property type="term" value="P:response to stress"/>
    <property type="evidence" value="ECO:0007669"/>
    <property type="project" value="UniProtKB-ARBA"/>
</dbReference>
<dbReference type="GO" id="GO:0046081">
    <property type="term" value="P:dUTP catabolic process"/>
    <property type="evidence" value="ECO:0007669"/>
    <property type="project" value="TreeGrafter"/>
</dbReference>
<dbReference type="EMBL" id="CP136521">
    <property type="protein sequence ID" value="WOD42612.1"/>
    <property type="molecule type" value="Genomic_DNA"/>
</dbReference>
<accession>A0AA97EJX1</accession>
<keyword evidence="7" id="KW-1185">Reference proteome</keyword>
<evidence type="ECO:0000256" key="1">
    <source>
        <dbReference type="ARBA" id="ARBA00052141"/>
    </source>
</evidence>
<dbReference type="GO" id="GO:0046061">
    <property type="term" value="P:dATP catabolic process"/>
    <property type="evidence" value="ECO:0007669"/>
    <property type="project" value="TreeGrafter"/>
</dbReference>
<dbReference type="CDD" id="cd11528">
    <property type="entry name" value="NTP-PPase_MazG_Nterm"/>
    <property type="match status" value="1"/>
</dbReference>
<dbReference type="CDD" id="cd11529">
    <property type="entry name" value="NTP-PPase_MazG_Cterm"/>
    <property type="match status" value="1"/>
</dbReference>
<reference evidence="7" key="1">
    <citation type="submission" date="2024-06" db="EMBL/GenBank/DDBJ databases">
        <title>Hwangdonia haimaensis gen. nov., sp. nov., a member of the family Flavobacteriaceae isolated from the haima cold seep.</title>
        <authorList>
            <person name="Li J."/>
        </authorList>
    </citation>
    <scope>NUCLEOTIDE SEQUENCE [LARGE SCALE GENOMIC DNA]</scope>
    <source>
        <strain evidence="7">SCSIO 19198</strain>
    </source>
</reference>
<feature type="domain" description="NTP pyrophosphohydrolase MazG-like" evidence="5">
    <location>
        <begin position="166"/>
        <end position="224"/>
    </location>
</feature>
<evidence type="ECO:0000313" key="7">
    <source>
        <dbReference type="Proteomes" id="UP001302486"/>
    </source>
</evidence>
<dbReference type="EC" id="3.6.1.8" evidence="3"/>
<dbReference type="SUPFAM" id="SSF101386">
    <property type="entry name" value="all-alpha NTP pyrophosphatases"/>
    <property type="match status" value="2"/>
</dbReference>
<dbReference type="PANTHER" id="PTHR30522">
    <property type="entry name" value="NUCLEOSIDE TRIPHOSPHATE PYROPHOSPHOHYDROLASE"/>
    <property type="match status" value="1"/>
</dbReference>